<evidence type="ECO:0000256" key="1">
    <source>
        <dbReference type="ARBA" id="ARBA00004377"/>
    </source>
</evidence>
<keyword evidence="3" id="KW-0488">Methylation</keyword>
<evidence type="ECO:0000313" key="11">
    <source>
        <dbReference type="Proteomes" id="UP000503129"/>
    </source>
</evidence>
<keyword evidence="5 8" id="KW-0812">Transmembrane</keyword>
<evidence type="ECO:0000259" key="9">
    <source>
        <dbReference type="Pfam" id="PF12019"/>
    </source>
</evidence>
<evidence type="ECO:0000313" key="10">
    <source>
        <dbReference type="EMBL" id="QDL11880.1"/>
    </source>
</evidence>
<name>A0A856MP56_9CYAN</name>
<feature type="transmembrane region" description="Helical" evidence="8">
    <location>
        <begin position="21"/>
        <end position="46"/>
    </location>
</feature>
<reference evidence="10 11" key="1">
    <citation type="submission" date="2018-06" db="EMBL/GenBank/DDBJ databases">
        <title>Comparative genomics of Brasilonema spp. strains.</title>
        <authorList>
            <person name="Alvarenga D.O."/>
            <person name="Fiore M.F."/>
            <person name="Varani A.M."/>
        </authorList>
    </citation>
    <scope>NUCLEOTIDE SEQUENCE [LARGE SCALE GENOMIC DNA]</scope>
    <source>
        <strain evidence="10 11">CENA114</strain>
    </source>
</reference>
<dbReference type="RefSeq" id="WP_169268342.1">
    <property type="nucleotide sequence ID" value="NZ_CAWOXK010000001.1"/>
</dbReference>
<proteinExistence type="predicted"/>
<sequence length="182" mass="20622">MDSYLLNKFKNKQNCSSNGFTLLELLVSVVIISILAAISVPSWLAFVDTQRLNTAQNEVYLAIRQAQSQAIKNKLTWQVSFREQNDIVQWAVYPPKNPANTIWNNLDSNVRLDAETTSDKSNGVKQIQFDERGHFIPPFRRITLSSKSGGKAKRCVYISTILGAMRTAKENDKPDKDGKYCY</sequence>
<evidence type="ECO:0000256" key="8">
    <source>
        <dbReference type="SAM" id="Phobius"/>
    </source>
</evidence>
<accession>A0A856MP56</accession>
<dbReference type="InterPro" id="IPR022346">
    <property type="entry name" value="T2SS_GspH"/>
</dbReference>
<feature type="domain" description="General secretion pathway GspH" evidence="9">
    <location>
        <begin position="56"/>
        <end position="159"/>
    </location>
</feature>
<gene>
    <name evidence="10" type="ORF">DP114_31830</name>
</gene>
<dbReference type="GO" id="GO:0015627">
    <property type="term" value="C:type II protein secretion system complex"/>
    <property type="evidence" value="ECO:0007669"/>
    <property type="project" value="InterPro"/>
</dbReference>
<dbReference type="Pfam" id="PF12019">
    <property type="entry name" value="GspH"/>
    <property type="match status" value="1"/>
</dbReference>
<dbReference type="InterPro" id="IPR012902">
    <property type="entry name" value="N_methyl_site"/>
</dbReference>
<dbReference type="NCBIfam" id="TIGR02532">
    <property type="entry name" value="IV_pilin_GFxxxE"/>
    <property type="match status" value="1"/>
</dbReference>
<dbReference type="Proteomes" id="UP000503129">
    <property type="component" value="Chromosome"/>
</dbReference>
<evidence type="ECO:0000256" key="3">
    <source>
        <dbReference type="ARBA" id="ARBA00022481"/>
    </source>
</evidence>
<evidence type="ECO:0000256" key="6">
    <source>
        <dbReference type="ARBA" id="ARBA00022989"/>
    </source>
</evidence>
<dbReference type="KEGG" id="bsen:DP114_31830"/>
<keyword evidence="7 8" id="KW-0472">Membrane</keyword>
<protein>
    <submittedName>
        <fullName evidence="10">Prepilin-type cleavage/methylation domain-containing protein</fullName>
    </submittedName>
</protein>
<dbReference type="SUPFAM" id="SSF54523">
    <property type="entry name" value="Pili subunits"/>
    <property type="match status" value="1"/>
</dbReference>
<evidence type="ECO:0000256" key="5">
    <source>
        <dbReference type="ARBA" id="ARBA00022692"/>
    </source>
</evidence>
<organism evidence="10 11">
    <name type="scientific">Brasilonema sennae CENA114</name>
    <dbReference type="NCBI Taxonomy" id="415709"/>
    <lineage>
        <taxon>Bacteria</taxon>
        <taxon>Bacillati</taxon>
        <taxon>Cyanobacteriota</taxon>
        <taxon>Cyanophyceae</taxon>
        <taxon>Nostocales</taxon>
        <taxon>Scytonemataceae</taxon>
        <taxon>Brasilonema</taxon>
        <taxon>Bromeliae group (in: Brasilonema)</taxon>
    </lineage>
</organism>
<dbReference type="EMBL" id="CP030118">
    <property type="protein sequence ID" value="QDL11880.1"/>
    <property type="molecule type" value="Genomic_DNA"/>
</dbReference>
<keyword evidence="4" id="KW-0997">Cell inner membrane</keyword>
<evidence type="ECO:0000256" key="4">
    <source>
        <dbReference type="ARBA" id="ARBA00022519"/>
    </source>
</evidence>
<dbReference type="GO" id="GO:0015628">
    <property type="term" value="P:protein secretion by the type II secretion system"/>
    <property type="evidence" value="ECO:0007669"/>
    <property type="project" value="InterPro"/>
</dbReference>
<keyword evidence="2" id="KW-1003">Cell membrane</keyword>
<keyword evidence="11" id="KW-1185">Reference proteome</keyword>
<keyword evidence="6 8" id="KW-1133">Transmembrane helix</keyword>
<dbReference type="Pfam" id="PF07963">
    <property type="entry name" value="N_methyl"/>
    <property type="match status" value="1"/>
</dbReference>
<dbReference type="InterPro" id="IPR045584">
    <property type="entry name" value="Pilin-like"/>
</dbReference>
<dbReference type="GO" id="GO:0005886">
    <property type="term" value="C:plasma membrane"/>
    <property type="evidence" value="ECO:0007669"/>
    <property type="project" value="UniProtKB-SubCell"/>
</dbReference>
<dbReference type="AlphaFoldDB" id="A0A856MP56"/>
<evidence type="ECO:0000256" key="7">
    <source>
        <dbReference type="ARBA" id="ARBA00023136"/>
    </source>
</evidence>
<dbReference type="Gene3D" id="3.30.700.10">
    <property type="entry name" value="Glycoprotein, Type 4 Pilin"/>
    <property type="match status" value="1"/>
</dbReference>
<evidence type="ECO:0000256" key="2">
    <source>
        <dbReference type="ARBA" id="ARBA00022475"/>
    </source>
</evidence>
<comment type="subcellular location">
    <subcellularLocation>
        <location evidence="1">Cell inner membrane</location>
        <topology evidence="1">Single-pass membrane protein</topology>
    </subcellularLocation>
</comment>